<protein>
    <submittedName>
        <fullName evidence="1">Uncharacterized protein</fullName>
    </submittedName>
</protein>
<accession>A0A146KXE2</accession>
<sequence length="99" mass="11775">MLTEYERVRSCENGVRYIKLYSKHFIHPGVVNTVLLQRIEEQENFHRILLWRRITLHLVRTCNRGAVHWYTPRRVSLLTSLWQRIVATTTSTTATARNP</sequence>
<reference evidence="1" key="1">
    <citation type="journal article" date="2016" name="Gigascience">
        <title>De novo construction of an expanded transcriptome assembly for the western tarnished plant bug, Lygus hesperus.</title>
        <authorList>
            <person name="Tassone E.E."/>
            <person name="Geib S.M."/>
            <person name="Hall B."/>
            <person name="Fabrick J.A."/>
            <person name="Brent C.S."/>
            <person name="Hull J.J."/>
        </authorList>
    </citation>
    <scope>NUCLEOTIDE SEQUENCE</scope>
</reference>
<proteinExistence type="predicted"/>
<gene>
    <name evidence="1" type="ORF">g.3532</name>
</gene>
<dbReference type="EMBL" id="GDHC01018140">
    <property type="protein sequence ID" value="JAQ00489.1"/>
    <property type="molecule type" value="Transcribed_RNA"/>
</dbReference>
<name>A0A146KXE2_LYGHE</name>
<evidence type="ECO:0000313" key="1">
    <source>
        <dbReference type="EMBL" id="JAQ00489.1"/>
    </source>
</evidence>
<organism evidence="1">
    <name type="scientific">Lygus hesperus</name>
    <name type="common">Western plant bug</name>
    <dbReference type="NCBI Taxonomy" id="30085"/>
    <lineage>
        <taxon>Eukaryota</taxon>
        <taxon>Metazoa</taxon>
        <taxon>Ecdysozoa</taxon>
        <taxon>Arthropoda</taxon>
        <taxon>Hexapoda</taxon>
        <taxon>Insecta</taxon>
        <taxon>Pterygota</taxon>
        <taxon>Neoptera</taxon>
        <taxon>Paraneoptera</taxon>
        <taxon>Hemiptera</taxon>
        <taxon>Heteroptera</taxon>
        <taxon>Panheteroptera</taxon>
        <taxon>Cimicomorpha</taxon>
        <taxon>Miridae</taxon>
        <taxon>Mirini</taxon>
        <taxon>Lygus</taxon>
    </lineage>
</organism>
<dbReference type="AlphaFoldDB" id="A0A146KXE2"/>